<accession>A0ACC2VFE3</accession>
<evidence type="ECO:0000313" key="2">
    <source>
        <dbReference type="Proteomes" id="UP001241377"/>
    </source>
</evidence>
<gene>
    <name evidence="1" type="ORF">QFC19_006659</name>
</gene>
<comment type="caution">
    <text evidence="1">The sequence shown here is derived from an EMBL/GenBank/DDBJ whole genome shotgun (WGS) entry which is preliminary data.</text>
</comment>
<keyword evidence="2" id="KW-1185">Reference proteome</keyword>
<name>A0ACC2VFE3_9TREE</name>
<dbReference type="EMBL" id="JASBWR010000083">
    <property type="protein sequence ID" value="KAJ9097791.1"/>
    <property type="molecule type" value="Genomic_DNA"/>
</dbReference>
<proteinExistence type="predicted"/>
<dbReference type="Proteomes" id="UP001241377">
    <property type="component" value="Unassembled WGS sequence"/>
</dbReference>
<organism evidence="1 2">
    <name type="scientific">Naganishia cerealis</name>
    <dbReference type="NCBI Taxonomy" id="610337"/>
    <lineage>
        <taxon>Eukaryota</taxon>
        <taxon>Fungi</taxon>
        <taxon>Dikarya</taxon>
        <taxon>Basidiomycota</taxon>
        <taxon>Agaricomycotina</taxon>
        <taxon>Tremellomycetes</taxon>
        <taxon>Filobasidiales</taxon>
        <taxon>Filobasidiaceae</taxon>
        <taxon>Naganishia</taxon>
    </lineage>
</organism>
<reference evidence="1" key="1">
    <citation type="submission" date="2023-04" db="EMBL/GenBank/DDBJ databases">
        <title>Draft Genome sequencing of Naganishia species isolated from polar environments using Oxford Nanopore Technology.</title>
        <authorList>
            <person name="Leo P."/>
            <person name="Venkateswaran K."/>
        </authorList>
    </citation>
    <scope>NUCLEOTIDE SEQUENCE</scope>
    <source>
        <strain evidence="1">MNA-CCFEE 5261</strain>
    </source>
</reference>
<evidence type="ECO:0000313" key="1">
    <source>
        <dbReference type="EMBL" id="KAJ9097791.1"/>
    </source>
</evidence>
<sequence>MIGIPPRPVCFSGSRPSILARQRRQSKVDEIFGVVLKRARLQERFQDSSDAVLHDDFSTLLSALADVAHDLPRNVPVPPMLVQYFYPSINQLEASAPRAPSCQDSTLIPTPAVQMPPSQPNTLPLLPNRIGPLTSPRLESPAWETLSAEPLPGSLDDGSREIEDMDDESDDGDNLEWAFGEAVIREPSEMLRDTQDGLFQRQSLDDGSLDDQMEAEVLNKEWAAYCKKKKHLGDCALIRSYLLYSSLFPVSRRMSEDERVKLVAQAILSTRMTQSDNDKLQNMPGTEFEEDTFLSEFRIRRELEKETNLQGQHIDCCGNGCIAFTGPYKDWESCPLCQRSRWIVDCQGRRKARQTYTYISPLGRLKAMWRDKEACQHLAYRATRTHDPDLLEDVFDGKHFEALLETNVTWAGSEVEPPRRYFENDTDIALGLGTDGIPLFSRSPKPSQ</sequence>
<protein>
    <submittedName>
        <fullName evidence="1">Uncharacterized protein</fullName>
    </submittedName>
</protein>